<evidence type="ECO:0000313" key="1">
    <source>
        <dbReference type="EMBL" id="GGT89796.1"/>
    </source>
</evidence>
<gene>
    <name evidence="1" type="ORF">GCM10010226_80000</name>
</gene>
<keyword evidence="2" id="KW-1185">Reference proteome</keyword>
<evidence type="ECO:0000313" key="2">
    <source>
        <dbReference type="Proteomes" id="UP000646776"/>
    </source>
</evidence>
<proteinExistence type="predicted"/>
<dbReference type="AlphaFoldDB" id="A0A918HP87"/>
<organism evidence="1 2">
    <name type="scientific">Streptomyces phaeofaciens</name>
    <dbReference type="NCBI Taxonomy" id="68254"/>
    <lineage>
        <taxon>Bacteria</taxon>
        <taxon>Bacillati</taxon>
        <taxon>Actinomycetota</taxon>
        <taxon>Actinomycetes</taxon>
        <taxon>Kitasatosporales</taxon>
        <taxon>Streptomycetaceae</taxon>
        <taxon>Streptomyces</taxon>
    </lineage>
</organism>
<name>A0A918HP87_9ACTN</name>
<dbReference type="Proteomes" id="UP000646776">
    <property type="component" value="Unassembled WGS sequence"/>
</dbReference>
<reference evidence="1" key="1">
    <citation type="journal article" date="2014" name="Int. J. Syst. Evol. Microbiol.">
        <title>Complete genome sequence of Corynebacterium casei LMG S-19264T (=DSM 44701T), isolated from a smear-ripened cheese.</title>
        <authorList>
            <consortium name="US DOE Joint Genome Institute (JGI-PGF)"/>
            <person name="Walter F."/>
            <person name="Albersmeier A."/>
            <person name="Kalinowski J."/>
            <person name="Ruckert C."/>
        </authorList>
    </citation>
    <scope>NUCLEOTIDE SEQUENCE</scope>
    <source>
        <strain evidence="1">JCM 4125</strain>
    </source>
</reference>
<comment type="caution">
    <text evidence="1">The sequence shown here is derived from an EMBL/GenBank/DDBJ whole genome shotgun (WGS) entry which is preliminary data.</text>
</comment>
<accession>A0A918HP87</accession>
<protein>
    <submittedName>
        <fullName evidence="1">Uncharacterized protein</fullName>
    </submittedName>
</protein>
<sequence>MHEQDQRSGALLDQVQAPGRSLDAAVAELDGRLGLHGDLLGWRRTRLPIDHAARHPPDAITLANLANSQDRAVEWCGKGE</sequence>
<dbReference type="EMBL" id="BMSA01000036">
    <property type="protein sequence ID" value="GGT89796.1"/>
    <property type="molecule type" value="Genomic_DNA"/>
</dbReference>
<reference evidence="1" key="2">
    <citation type="submission" date="2020-09" db="EMBL/GenBank/DDBJ databases">
        <authorList>
            <person name="Sun Q."/>
            <person name="Ohkuma M."/>
        </authorList>
    </citation>
    <scope>NUCLEOTIDE SEQUENCE</scope>
    <source>
        <strain evidence="1">JCM 4125</strain>
    </source>
</reference>